<keyword evidence="5 8" id="KW-0812">Transmembrane</keyword>
<evidence type="ECO:0000256" key="4">
    <source>
        <dbReference type="ARBA" id="ARBA00022475"/>
    </source>
</evidence>
<sequence length="350" mass="35977">MAPGVMNVRRVPGPLLMATLLLAMAAALLWSATQGAYPVSWQRWPQWWQAWRDSSAWPQDAMVFGTLRLPRLLLGALVGAGLGLAGALMQGLFRNPLADPGLIGVSSGAALAAGVAIVALGQWWPEAPRLLGSWTLMVAAALGGWLATLLVVALARGEHGVRVGVMLLAGVAVNALAGAGIGLLGYVATDEQLRQYQMWMLGSLGGARWSVVAVMAVVVGCACAIGLALARPLDVLALGEAQAVLMGVPLARLKAGCVAVAAVVTGAVTASVGMIGFVGLVAPHCVRLLAGPLHRWVIPGSAALGAVLVLVADAAARTWRSPAELPLGVLTALLGVPFLIGLLRRARRSL</sequence>
<evidence type="ECO:0000256" key="8">
    <source>
        <dbReference type="SAM" id="Phobius"/>
    </source>
</evidence>
<dbReference type="Gene3D" id="1.10.3470.10">
    <property type="entry name" value="ABC transporter involved in vitamin B12 uptake, BtuC"/>
    <property type="match status" value="1"/>
</dbReference>
<dbReference type="PANTHER" id="PTHR30472">
    <property type="entry name" value="FERRIC ENTEROBACTIN TRANSPORT SYSTEM PERMEASE PROTEIN"/>
    <property type="match status" value="1"/>
</dbReference>
<evidence type="ECO:0000313" key="10">
    <source>
        <dbReference type="Proteomes" id="UP000315736"/>
    </source>
</evidence>
<feature type="transmembrane region" description="Helical" evidence="8">
    <location>
        <begin position="209"/>
        <end position="230"/>
    </location>
</feature>
<feature type="transmembrane region" description="Helical" evidence="8">
    <location>
        <begin position="101"/>
        <end position="124"/>
    </location>
</feature>
<protein>
    <submittedName>
        <fullName evidence="9">Hemin transport system permease protein HmuU</fullName>
    </submittedName>
</protein>
<dbReference type="FunFam" id="1.10.3470.10:FF:000001">
    <property type="entry name" value="Vitamin B12 ABC transporter permease BtuC"/>
    <property type="match status" value="1"/>
</dbReference>
<dbReference type="Proteomes" id="UP000315736">
    <property type="component" value="Unassembled WGS sequence"/>
</dbReference>
<name>A0A554W9Z6_9BURK</name>
<comment type="similarity">
    <text evidence="2">Belongs to the binding-protein-dependent transport system permease family. FecCD subfamily.</text>
</comment>
<dbReference type="InterPro" id="IPR000522">
    <property type="entry name" value="ABC_transptr_permease_BtuC"/>
</dbReference>
<comment type="subcellular location">
    <subcellularLocation>
        <location evidence="1">Cell membrane</location>
        <topology evidence="1">Multi-pass membrane protein</topology>
    </subcellularLocation>
</comment>
<evidence type="ECO:0000256" key="3">
    <source>
        <dbReference type="ARBA" id="ARBA00022448"/>
    </source>
</evidence>
<dbReference type="EMBL" id="VJNB01000003">
    <property type="protein sequence ID" value="TSE20399.1"/>
    <property type="molecule type" value="Genomic_DNA"/>
</dbReference>
<evidence type="ECO:0000256" key="7">
    <source>
        <dbReference type="ARBA" id="ARBA00023136"/>
    </source>
</evidence>
<dbReference type="GO" id="GO:0022857">
    <property type="term" value="F:transmembrane transporter activity"/>
    <property type="evidence" value="ECO:0007669"/>
    <property type="project" value="InterPro"/>
</dbReference>
<keyword evidence="7 8" id="KW-0472">Membrane</keyword>
<gene>
    <name evidence="9" type="primary">hmuU_2</name>
    <name evidence="9" type="ORF">Talka_00744</name>
</gene>
<feature type="transmembrane region" description="Helical" evidence="8">
    <location>
        <begin position="167"/>
        <end position="189"/>
    </location>
</feature>
<evidence type="ECO:0000256" key="1">
    <source>
        <dbReference type="ARBA" id="ARBA00004651"/>
    </source>
</evidence>
<evidence type="ECO:0000256" key="6">
    <source>
        <dbReference type="ARBA" id="ARBA00022989"/>
    </source>
</evidence>
<organism evidence="9 10">
    <name type="scientific">Tepidimonas alkaliphilus</name>
    <dbReference type="NCBI Taxonomy" id="2588942"/>
    <lineage>
        <taxon>Bacteria</taxon>
        <taxon>Pseudomonadati</taxon>
        <taxon>Pseudomonadota</taxon>
        <taxon>Betaproteobacteria</taxon>
        <taxon>Burkholderiales</taxon>
        <taxon>Tepidimonas</taxon>
    </lineage>
</organism>
<evidence type="ECO:0000313" key="9">
    <source>
        <dbReference type="EMBL" id="TSE20399.1"/>
    </source>
</evidence>
<evidence type="ECO:0000256" key="2">
    <source>
        <dbReference type="ARBA" id="ARBA00007935"/>
    </source>
</evidence>
<dbReference type="AlphaFoldDB" id="A0A554W9Z6"/>
<feature type="transmembrane region" description="Helical" evidence="8">
    <location>
        <begin position="325"/>
        <end position="343"/>
    </location>
</feature>
<dbReference type="PANTHER" id="PTHR30472:SF25">
    <property type="entry name" value="ABC TRANSPORTER PERMEASE PROTEIN MJ0876-RELATED"/>
    <property type="match status" value="1"/>
</dbReference>
<evidence type="ECO:0000256" key="5">
    <source>
        <dbReference type="ARBA" id="ARBA00022692"/>
    </source>
</evidence>
<dbReference type="SUPFAM" id="SSF81345">
    <property type="entry name" value="ABC transporter involved in vitamin B12 uptake, BtuC"/>
    <property type="match status" value="1"/>
</dbReference>
<reference evidence="9 10" key="1">
    <citation type="submission" date="2019-07" db="EMBL/GenBank/DDBJ databases">
        <title>Tepidimonas alkaliphilus YIM 72238 draft genome.</title>
        <authorList>
            <person name="Da Costa M.S."/>
            <person name="Froufe H.J.C."/>
            <person name="Egas C."/>
            <person name="Albuquerque L."/>
        </authorList>
    </citation>
    <scope>NUCLEOTIDE SEQUENCE [LARGE SCALE GENOMIC DNA]</scope>
    <source>
        <strain evidence="9 10">YIM 72238</strain>
    </source>
</reference>
<proteinExistence type="inferred from homology"/>
<keyword evidence="3" id="KW-0813">Transport</keyword>
<feature type="transmembrane region" description="Helical" evidence="8">
    <location>
        <begin position="296"/>
        <end position="319"/>
    </location>
</feature>
<keyword evidence="6 8" id="KW-1133">Transmembrane helix</keyword>
<dbReference type="CDD" id="cd06550">
    <property type="entry name" value="TM_ABC_iron-siderophores_like"/>
    <property type="match status" value="1"/>
</dbReference>
<accession>A0A554W9Z6</accession>
<dbReference type="Pfam" id="PF01032">
    <property type="entry name" value="FecCD"/>
    <property type="match status" value="1"/>
</dbReference>
<dbReference type="GO" id="GO:0033214">
    <property type="term" value="P:siderophore-iron import into cell"/>
    <property type="evidence" value="ECO:0007669"/>
    <property type="project" value="TreeGrafter"/>
</dbReference>
<dbReference type="GO" id="GO:0005886">
    <property type="term" value="C:plasma membrane"/>
    <property type="evidence" value="ECO:0007669"/>
    <property type="project" value="UniProtKB-SubCell"/>
</dbReference>
<keyword evidence="10" id="KW-1185">Reference proteome</keyword>
<comment type="caution">
    <text evidence="9">The sequence shown here is derived from an EMBL/GenBank/DDBJ whole genome shotgun (WGS) entry which is preliminary data.</text>
</comment>
<feature type="transmembrane region" description="Helical" evidence="8">
    <location>
        <begin position="136"/>
        <end position="155"/>
    </location>
</feature>
<dbReference type="InterPro" id="IPR037294">
    <property type="entry name" value="ABC_BtuC-like"/>
</dbReference>
<keyword evidence="4" id="KW-1003">Cell membrane</keyword>
<feature type="transmembrane region" description="Helical" evidence="8">
    <location>
        <begin position="72"/>
        <end position="89"/>
    </location>
</feature>
<dbReference type="OrthoDB" id="9782305at2"/>